<feature type="transmembrane region" description="Helical" evidence="8">
    <location>
        <begin position="210"/>
        <end position="231"/>
    </location>
</feature>
<feature type="transmembrane region" description="Helical" evidence="8">
    <location>
        <begin position="29"/>
        <end position="50"/>
    </location>
</feature>
<evidence type="ECO:0000256" key="5">
    <source>
        <dbReference type="ARBA" id="ARBA00022989"/>
    </source>
</evidence>
<dbReference type="PROSITE" id="PS01219">
    <property type="entry name" value="AMMONIUM_TRANSP"/>
    <property type="match status" value="1"/>
</dbReference>
<organism evidence="10 11">
    <name type="scientific">[Myrmecia] bisecta</name>
    <dbReference type="NCBI Taxonomy" id="41462"/>
    <lineage>
        <taxon>Eukaryota</taxon>
        <taxon>Viridiplantae</taxon>
        <taxon>Chlorophyta</taxon>
        <taxon>core chlorophytes</taxon>
        <taxon>Trebouxiophyceae</taxon>
        <taxon>Trebouxiales</taxon>
        <taxon>Trebouxiaceae</taxon>
        <taxon>Myrmecia</taxon>
    </lineage>
</organism>
<feature type="transmembrane region" description="Helical" evidence="8">
    <location>
        <begin position="252"/>
        <end position="269"/>
    </location>
</feature>
<feature type="transmembrane region" description="Helical" evidence="8">
    <location>
        <begin position="328"/>
        <end position="347"/>
    </location>
</feature>
<dbReference type="PANTHER" id="PTHR11730:SF6">
    <property type="entry name" value="AMMONIUM TRANSPORTER"/>
    <property type="match status" value="1"/>
</dbReference>
<dbReference type="PANTHER" id="PTHR11730">
    <property type="entry name" value="AMMONIUM TRANSPORTER"/>
    <property type="match status" value="1"/>
</dbReference>
<dbReference type="GO" id="GO:0097272">
    <property type="term" value="P:ammonium homeostasis"/>
    <property type="evidence" value="ECO:0007669"/>
    <property type="project" value="TreeGrafter"/>
</dbReference>
<protein>
    <recommendedName>
        <fullName evidence="8">Ammonium transporter</fullName>
    </recommendedName>
</protein>
<evidence type="ECO:0000256" key="3">
    <source>
        <dbReference type="ARBA" id="ARBA00022448"/>
    </source>
</evidence>
<feature type="transmembrane region" description="Helical" evidence="8">
    <location>
        <begin position="353"/>
        <end position="372"/>
    </location>
</feature>
<keyword evidence="6 8" id="KW-0472">Membrane</keyword>
<accession>A0AAW1PUN1</accession>
<keyword evidence="4 8" id="KW-0812">Transmembrane</keyword>
<evidence type="ECO:0000256" key="6">
    <source>
        <dbReference type="ARBA" id="ARBA00023136"/>
    </source>
</evidence>
<dbReference type="InterPro" id="IPR024041">
    <property type="entry name" value="NH4_transpt_AmtB-like_dom"/>
</dbReference>
<keyword evidence="11" id="KW-1185">Reference proteome</keyword>
<feature type="transmembrane region" description="Helical" evidence="8">
    <location>
        <begin position="62"/>
        <end position="85"/>
    </location>
</feature>
<gene>
    <name evidence="10" type="ORF">WJX72_010981</name>
</gene>
<sequence length="542" mass="57212">MATVDEAFVNDAISKAVSGNQGWNDANQIFVIQSGALVFFMHTGFAMLSIGSVRAKFAKHIATLILLDACASALGFYIFGFAFGFGDNLVAGSNGGLTASTQNPFIGSVHFAMQGLPQTPPQAPYGFWLWFFEWTFAATACTIVSGAIAERAKIESYMVYSFFMAAWVFPVVTHSIWSFSGWASSFRANNTAGDLSNNGSLLFQAGAIDYAGSGAVHMVGGIAALAGSIVLGPRIGRFGPHGEVNAMEGHNASLFVLGVMILWFGWYGFNPGSQLGYINQAGQTLTPPVSYSAAVANAAVTTTLAAAAAGLSGLLFRTILDRRTTGKNVYDIMTLGNSALAGLVAITAGCSVVYPWGALCIGFVAGIWYVIASKIVLKCKIDDPLDAIAVHAANGLWGVLAVGFFAGKPLVYNAYGPFPYVTDNTDPRYYREYGCFLGGSGRLLGAQIVYALWIIGWVSANMFPFFFIIKKLGLFRVSPEDETEGLDHSYHGGSAYVGGPEDTSHKGTYGLSNGGGNVVDSGMNSAAVHHAGKPKEAELTAV</sequence>
<dbReference type="AlphaFoldDB" id="A0AAW1PUN1"/>
<dbReference type="Pfam" id="PF00909">
    <property type="entry name" value="Ammonium_transp"/>
    <property type="match status" value="1"/>
</dbReference>
<feature type="transmembrane region" description="Helical" evidence="8">
    <location>
        <begin position="384"/>
        <end position="406"/>
    </location>
</feature>
<comment type="similarity">
    <text evidence="2 8">Belongs to the ammonia transporter channel (TC 1.A.11.2) family.</text>
</comment>
<dbReference type="Proteomes" id="UP001489004">
    <property type="component" value="Unassembled WGS sequence"/>
</dbReference>
<keyword evidence="3 8" id="KW-0813">Transport</keyword>
<proteinExistence type="inferred from homology"/>
<keyword evidence="5 8" id="KW-1133">Transmembrane helix</keyword>
<evidence type="ECO:0000259" key="9">
    <source>
        <dbReference type="Pfam" id="PF00909"/>
    </source>
</evidence>
<feature type="transmembrane region" description="Helical" evidence="8">
    <location>
        <begin position="157"/>
        <end position="177"/>
    </location>
</feature>
<dbReference type="InterPro" id="IPR018047">
    <property type="entry name" value="Ammonium_transpt_CS"/>
</dbReference>
<evidence type="ECO:0000313" key="11">
    <source>
        <dbReference type="Proteomes" id="UP001489004"/>
    </source>
</evidence>
<feature type="domain" description="Ammonium transporter AmtB-like" evidence="9">
    <location>
        <begin position="30"/>
        <end position="496"/>
    </location>
</feature>
<comment type="caution">
    <text evidence="10">The sequence shown here is derived from an EMBL/GenBank/DDBJ whole genome shotgun (WGS) entry which is preliminary data.</text>
</comment>
<evidence type="ECO:0000256" key="7">
    <source>
        <dbReference type="ARBA" id="ARBA00023177"/>
    </source>
</evidence>
<dbReference type="InterPro" id="IPR001905">
    <property type="entry name" value="Ammonium_transpt"/>
</dbReference>
<feature type="transmembrane region" description="Helical" evidence="8">
    <location>
        <begin position="448"/>
        <end position="469"/>
    </location>
</feature>
<feature type="transmembrane region" description="Helical" evidence="8">
    <location>
        <begin position="127"/>
        <end position="148"/>
    </location>
</feature>
<name>A0AAW1PUN1_9CHLO</name>
<reference evidence="10 11" key="1">
    <citation type="journal article" date="2024" name="Nat. Commun.">
        <title>Phylogenomics reveals the evolutionary origins of lichenization in chlorophyte algae.</title>
        <authorList>
            <person name="Puginier C."/>
            <person name="Libourel C."/>
            <person name="Otte J."/>
            <person name="Skaloud P."/>
            <person name="Haon M."/>
            <person name="Grisel S."/>
            <person name="Petersen M."/>
            <person name="Berrin J.G."/>
            <person name="Delaux P.M."/>
            <person name="Dal Grande F."/>
            <person name="Keller J."/>
        </authorList>
    </citation>
    <scope>NUCLEOTIDE SEQUENCE [LARGE SCALE GENOMIC DNA]</scope>
    <source>
        <strain evidence="10 11">SAG 2043</strain>
    </source>
</reference>
<evidence type="ECO:0000256" key="2">
    <source>
        <dbReference type="ARBA" id="ARBA00005887"/>
    </source>
</evidence>
<evidence type="ECO:0000256" key="8">
    <source>
        <dbReference type="RuleBase" id="RU362002"/>
    </source>
</evidence>
<dbReference type="InterPro" id="IPR029020">
    <property type="entry name" value="Ammonium/urea_transptr"/>
</dbReference>
<evidence type="ECO:0000256" key="1">
    <source>
        <dbReference type="ARBA" id="ARBA00004141"/>
    </source>
</evidence>
<dbReference type="NCBIfam" id="TIGR00836">
    <property type="entry name" value="amt"/>
    <property type="match status" value="1"/>
</dbReference>
<keyword evidence="7 8" id="KW-0924">Ammonia transport</keyword>
<dbReference type="GO" id="GO:0005886">
    <property type="term" value="C:plasma membrane"/>
    <property type="evidence" value="ECO:0007669"/>
    <property type="project" value="UniProtKB-SubCell"/>
</dbReference>
<feature type="transmembrane region" description="Helical" evidence="8">
    <location>
        <begin position="289"/>
        <end position="316"/>
    </location>
</feature>
<dbReference type="GO" id="GO:0008519">
    <property type="term" value="F:ammonium channel activity"/>
    <property type="evidence" value="ECO:0007669"/>
    <property type="project" value="InterPro"/>
</dbReference>
<dbReference type="Gene3D" id="1.10.3430.10">
    <property type="entry name" value="Ammonium transporter AmtB like domains"/>
    <property type="match status" value="1"/>
</dbReference>
<dbReference type="SUPFAM" id="SSF111352">
    <property type="entry name" value="Ammonium transporter"/>
    <property type="match status" value="1"/>
</dbReference>
<evidence type="ECO:0000256" key="4">
    <source>
        <dbReference type="ARBA" id="ARBA00022692"/>
    </source>
</evidence>
<dbReference type="EMBL" id="JALJOR010000009">
    <property type="protein sequence ID" value="KAK9811834.1"/>
    <property type="molecule type" value="Genomic_DNA"/>
</dbReference>
<evidence type="ECO:0000313" key="10">
    <source>
        <dbReference type="EMBL" id="KAK9811834.1"/>
    </source>
</evidence>
<comment type="subcellular location">
    <subcellularLocation>
        <location evidence="8">Cell membrane</location>
        <topology evidence="8">Multi-pass membrane protein</topology>
    </subcellularLocation>
    <subcellularLocation>
        <location evidence="1">Membrane</location>
        <topology evidence="1">Multi-pass membrane protein</topology>
    </subcellularLocation>
</comment>